<dbReference type="AlphaFoldDB" id="A0A5R9G783"/>
<evidence type="ECO:0000256" key="3">
    <source>
        <dbReference type="ARBA" id="ARBA00023125"/>
    </source>
</evidence>
<evidence type="ECO:0000313" key="6">
    <source>
        <dbReference type="EMBL" id="TLS49960.1"/>
    </source>
</evidence>
<dbReference type="InterPro" id="IPR013762">
    <property type="entry name" value="Integrase-like_cat_sf"/>
</dbReference>
<evidence type="ECO:0000256" key="2">
    <source>
        <dbReference type="ARBA" id="ARBA00022908"/>
    </source>
</evidence>
<sequence length="351" mass="40614">MHGLPGAHWSREQRVWKVPHTERSVLALLDVLRGTSLTIQPALSAEWERRGSLFGNVLQRLDDPSSSPAWDVRTKAKLRNQLKARGYSDRTVKAYIGHVARFFATYQEGNEDWDEQLMMRYNVYLQERSFSHSYINQAISAITFYLRHVCEAPPVSVAYARPKREQKLPNVLSLQEVLRLLDCVTNVKHRALLYLTYASGLRVGEVVRLKPHDLDVERRTVKVRQGKGRKDRYTILSGAALYEVNRYVAMERPQFWLFPGQDARKPLTERAAQKVFEQALRKSGLKKEATIHTLRHSFATHLLEAGTDIRYIQELLGHRNLKTTERYTHVSVRDIRHIQSPLDRLLPSPES</sequence>
<reference evidence="6 7" key="1">
    <citation type="submission" date="2019-05" db="EMBL/GenBank/DDBJ databases">
        <authorList>
            <person name="Narsing Rao M.P."/>
            <person name="Li W.J."/>
        </authorList>
    </citation>
    <scope>NUCLEOTIDE SEQUENCE [LARGE SCALE GENOMIC DNA]</scope>
    <source>
        <strain evidence="6 7">SYSU_K30003</strain>
    </source>
</reference>
<keyword evidence="7" id="KW-1185">Reference proteome</keyword>
<dbReference type="GO" id="GO:0015074">
    <property type="term" value="P:DNA integration"/>
    <property type="evidence" value="ECO:0007669"/>
    <property type="project" value="UniProtKB-KW"/>
</dbReference>
<organism evidence="6 7">
    <name type="scientific">Paenibacillus antri</name>
    <dbReference type="NCBI Taxonomy" id="2582848"/>
    <lineage>
        <taxon>Bacteria</taxon>
        <taxon>Bacillati</taxon>
        <taxon>Bacillota</taxon>
        <taxon>Bacilli</taxon>
        <taxon>Bacillales</taxon>
        <taxon>Paenibacillaceae</taxon>
        <taxon>Paenibacillus</taxon>
    </lineage>
</organism>
<feature type="domain" description="Tyr recombinase" evidence="5">
    <location>
        <begin position="167"/>
        <end position="343"/>
    </location>
</feature>
<dbReference type="InterPro" id="IPR004107">
    <property type="entry name" value="Integrase_SAM-like_N"/>
</dbReference>
<evidence type="ECO:0000313" key="7">
    <source>
        <dbReference type="Proteomes" id="UP000309676"/>
    </source>
</evidence>
<dbReference type="PROSITE" id="PS51898">
    <property type="entry name" value="TYR_RECOMBINASE"/>
    <property type="match status" value="1"/>
</dbReference>
<dbReference type="Pfam" id="PF13495">
    <property type="entry name" value="Phage_int_SAM_4"/>
    <property type="match status" value="1"/>
</dbReference>
<keyword evidence="4" id="KW-0233">DNA recombination</keyword>
<name>A0A5R9G783_9BACL</name>
<keyword evidence="2" id="KW-0229">DNA integration</keyword>
<dbReference type="GO" id="GO:0003677">
    <property type="term" value="F:DNA binding"/>
    <property type="evidence" value="ECO:0007669"/>
    <property type="project" value="UniProtKB-KW"/>
</dbReference>
<dbReference type="PANTHER" id="PTHR30349:SF64">
    <property type="entry name" value="PROPHAGE INTEGRASE INTD-RELATED"/>
    <property type="match status" value="1"/>
</dbReference>
<dbReference type="InterPro" id="IPR011010">
    <property type="entry name" value="DNA_brk_join_enz"/>
</dbReference>
<evidence type="ECO:0000256" key="1">
    <source>
        <dbReference type="ARBA" id="ARBA00008857"/>
    </source>
</evidence>
<gene>
    <name evidence="6" type="ORF">FE782_22655</name>
</gene>
<accession>A0A5R9G783</accession>
<dbReference type="Gene3D" id="1.10.150.130">
    <property type="match status" value="1"/>
</dbReference>
<comment type="similarity">
    <text evidence="1">Belongs to the 'phage' integrase family.</text>
</comment>
<dbReference type="PANTHER" id="PTHR30349">
    <property type="entry name" value="PHAGE INTEGRASE-RELATED"/>
    <property type="match status" value="1"/>
</dbReference>
<dbReference type="Pfam" id="PF00589">
    <property type="entry name" value="Phage_integrase"/>
    <property type="match status" value="1"/>
</dbReference>
<dbReference type="OrthoDB" id="9801717at2"/>
<evidence type="ECO:0000259" key="5">
    <source>
        <dbReference type="PROSITE" id="PS51898"/>
    </source>
</evidence>
<dbReference type="SUPFAM" id="SSF56349">
    <property type="entry name" value="DNA breaking-rejoining enzymes"/>
    <property type="match status" value="1"/>
</dbReference>
<dbReference type="InterPro" id="IPR002104">
    <property type="entry name" value="Integrase_catalytic"/>
</dbReference>
<proteinExistence type="inferred from homology"/>
<dbReference type="Proteomes" id="UP000309676">
    <property type="component" value="Unassembled WGS sequence"/>
</dbReference>
<protein>
    <submittedName>
        <fullName evidence="6">Integrase</fullName>
    </submittedName>
</protein>
<dbReference type="GO" id="GO:0006310">
    <property type="term" value="P:DNA recombination"/>
    <property type="evidence" value="ECO:0007669"/>
    <property type="project" value="UniProtKB-KW"/>
</dbReference>
<keyword evidence="3" id="KW-0238">DNA-binding</keyword>
<dbReference type="EMBL" id="VCIW01000018">
    <property type="protein sequence ID" value="TLS49960.1"/>
    <property type="molecule type" value="Genomic_DNA"/>
</dbReference>
<evidence type="ECO:0000256" key="4">
    <source>
        <dbReference type="ARBA" id="ARBA00023172"/>
    </source>
</evidence>
<dbReference type="Gene3D" id="1.10.443.10">
    <property type="entry name" value="Intergrase catalytic core"/>
    <property type="match status" value="2"/>
</dbReference>
<comment type="caution">
    <text evidence="6">The sequence shown here is derived from an EMBL/GenBank/DDBJ whole genome shotgun (WGS) entry which is preliminary data.</text>
</comment>
<dbReference type="InterPro" id="IPR050090">
    <property type="entry name" value="Tyrosine_recombinase_XerCD"/>
</dbReference>
<dbReference type="InterPro" id="IPR010998">
    <property type="entry name" value="Integrase_recombinase_N"/>
</dbReference>